<comment type="caution">
    <text evidence="1">The sequence shown here is derived from an EMBL/GenBank/DDBJ whole genome shotgun (WGS) entry which is preliminary data.</text>
</comment>
<proteinExistence type="predicted"/>
<keyword evidence="2" id="KW-1185">Reference proteome</keyword>
<gene>
    <name evidence="1" type="ORF">M9H77_21137</name>
</gene>
<protein>
    <submittedName>
        <fullName evidence="1">Uncharacterized protein</fullName>
    </submittedName>
</protein>
<organism evidence="1 2">
    <name type="scientific">Catharanthus roseus</name>
    <name type="common">Madagascar periwinkle</name>
    <name type="synonym">Vinca rosea</name>
    <dbReference type="NCBI Taxonomy" id="4058"/>
    <lineage>
        <taxon>Eukaryota</taxon>
        <taxon>Viridiplantae</taxon>
        <taxon>Streptophyta</taxon>
        <taxon>Embryophyta</taxon>
        <taxon>Tracheophyta</taxon>
        <taxon>Spermatophyta</taxon>
        <taxon>Magnoliopsida</taxon>
        <taxon>eudicotyledons</taxon>
        <taxon>Gunneridae</taxon>
        <taxon>Pentapetalae</taxon>
        <taxon>asterids</taxon>
        <taxon>lamiids</taxon>
        <taxon>Gentianales</taxon>
        <taxon>Apocynaceae</taxon>
        <taxon>Rauvolfioideae</taxon>
        <taxon>Vinceae</taxon>
        <taxon>Catharanthinae</taxon>
        <taxon>Catharanthus</taxon>
    </lineage>
</organism>
<evidence type="ECO:0000313" key="2">
    <source>
        <dbReference type="Proteomes" id="UP001060085"/>
    </source>
</evidence>
<dbReference type="Proteomes" id="UP001060085">
    <property type="component" value="Linkage Group LG05"/>
</dbReference>
<dbReference type="EMBL" id="CM044705">
    <property type="protein sequence ID" value="KAI5661814.1"/>
    <property type="molecule type" value="Genomic_DNA"/>
</dbReference>
<accession>A0ACC0ANS2</accession>
<name>A0ACC0ANS2_CATRO</name>
<reference evidence="2" key="1">
    <citation type="journal article" date="2023" name="Nat. Plants">
        <title>Single-cell RNA sequencing provides a high-resolution roadmap for understanding the multicellular compartmentation of specialized metabolism.</title>
        <authorList>
            <person name="Sun S."/>
            <person name="Shen X."/>
            <person name="Li Y."/>
            <person name="Li Y."/>
            <person name="Wang S."/>
            <person name="Li R."/>
            <person name="Zhang H."/>
            <person name="Shen G."/>
            <person name="Guo B."/>
            <person name="Wei J."/>
            <person name="Xu J."/>
            <person name="St-Pierre B."/>
            <person name="Chen S."/>
            <person name="Sun C."/>
        </authorList>
    </citation>
    <scope>NUCLEOTIDE SEQUENCE [LARGE SCALE GENOMIC DNA]</scope>
</reference>
<evidence type="ECO:0000313" key="1">
    <source>
        <dbReference type="EMBL" id="KAI5661814.1"/>
    </source>
</evidence>
<sequence>MTSETKITILFFFVFGLFCAPMISNARILSESGNTDSLTLFRKLGFELPNRDQMFAVGSKRKVPAGPNDDHNLAFYKYLRGAPAGPDPHHHSTSMDFDISKFHDGLFRDAPWGPDHYHNWASMDIDVSKFHEGLLKDAPNGPDPHHNSVPTYSDGLLREAPSGPNPNPHLVAPPLPIYH</sequence>